<dbReference type="OrthoDB" id="5383839at2759"/>
<gene>
    <name evidence="2" type="ORF">BAUCODRAFT_482665</name>
</gene>
<accession>M2NCI7</accession>
<dbReference type="EMBL" id="KB445555">
    <property type="protein sequence ID" value="EMC96600.1"/>
    <property type="molecule type" value="Genomic_DNA"/>
</dbReference>
<dbReference type="HOGENOM" id="CLU_863280_0_0_1"/>
<evidence type="ECO:0000313" key="3">
    <source>
        <dbReference type="Proteomes" id="UP000011761"/>
    </source>
</evidence>
<proteinExistence type="predicted"/>
<evidence type="ECO:0000313" key="2">
    <source>
        <dbReference type="EMBL" id="EMC96600.1"/>
    </source>
</evidence>
<evidence type="ECO:0000256" key="1">
    <source>
        <dbReference type="SAM" id="MobiDB-lite"/>
    </source>
</evidence>
<dbReference type="AlphaFoldDB" id="M2NCI7"/>
<name>M2NCI7_BAUPA</name>
<dbReference type="eggNOG" id="ENOG502TE07">
    <property type="taxonomic scope" value="Eukaryota"/>
</dbReference>
<dbReference type="GeneID" id="19114786"/>
<feature type="compositionally biased region" description="Polar residues" evidence="1">
    <location>
        <begin position="54"/>
        <end position="69"/>
    </location>
</feature>
<organism evidence="2 3">
    <name type="scientific">Baudoinia panamericana (strain UAMH 10762)</name>
    <name type="common">Angels' share fungus</name>
    <name type="synonym">Baudoinia compniacensis (strain UAMH 10762)</name>
    <dbReference type="NCBI Taxonomy" id="717646"/>
    <lineage>
        <taxon>Eukaryota</taxon>
        <taxon>Fungi</taxon>
        <taxon>Dikarya</taxon>
        <taxon>Ascomycota</taxon>
        <taxon>Pezizomycotina</taxon>
        <taxon>Dothideomycetes</taxon>
        <taxon>Dothideomycetidae</taxon>
        <taxon>Mycosphaerellales</taxon>
        <taxon>Teratosphaeriaceae</taxon>
        <taxon>Baudoinia</taxon>
    </lineage>
</organism>
<dbReference type="Proteomes" id="UP000011761">
    <property type="component" value="Unassembled WGS sequence"/>
</dbReference>
<feature type="compositionally biased region" description="Low complexity" evidence="1">
    <location>
        <begin position="31"/>
        <end position="44"/>
    </location>
</feature>
<reference evidence="2 3" key="1">
    <citation type="journal article" date="2012" name="PLoS Pathog.">
        <title>Diverse lifestyles and strategies of plant pathogenesis encoded in the genomes of eighteen Dothideomycetes fungi.</title>
        <authorList>
            <person name="Ohm R.A."/>
            <person name="Feau N."/>
            <person name="Henrissat B."/>
            <person name="Schoch C.L."/>
            <person name="Horwitz B.A."/>
            <person name="Barry K.W."/>
            <person name="Condon B.J."/>
            <person name="Copeland A.C."/>
            <person name="Dhillon B."/>
            <person name="Glaser F."/>
            <person name="Hesse C.N."/>
            <person name="Kosti I."/>
            <person name="LaButti K."/>
            <person name="Lindquist E.A."/>
            <person name="Lucas S."/>
            <person name="Salamov A.A."/>
            <person name="Bradshaw R.E."/>
            <person name="Ciuffetti L."/>
            <person name="Hamelin R.C."/>
            <person name="Kema G.H.J."/>
            <person name="Lawrence C."/>
            <person name="Scott J.A."/>
            <person name="Spatafora J.W."/>
            <person name="Turgeon B.G."/>
            <person name="de Wit P.J.G.M."/>
            <person name="Zhong S."/>
            <person name="Goodwin S.B."/>
            <person name="Grigoriev I.V."/>
        </authorList>
    </citation>
    <scope>NUCLEOTIDE SEQUENCE [LARGE SCALE GENOMIC DNA]</scope>
    <source>
        <strain evidence="2 3">UAMH 10762</strain>
    </source>
</reference>
<dbReference type="KEGG" id="bcom:BAUCODRAFT_482665"/>
<keyword evidence="3" id="KW-1185">Reference proteome</keyword>
<feature type="compositionally biased region" description="Polar residues" evidence="1">
    <location>
        <begin position="1"/>
        <end position="13"/>
    </location>
</feature>
<protein>
    <submittedName>
        <fullName evidence="2">Uncharacterized protein</fullName>
    </submittedName>
</protein>
<feature type="region of interest" description="Disordered" evidence="1">
    <location>
        <begin position="1"/>
        <end position="130"/>
    </location>
</feature>
<dbReference type="RefSeq" id="XP_007676593.1">
    <property type="nucleotide sequence ID" value="XM_007678403.1"/>
</dbReference>
<feature type="region of interest" description="Disordered" evidence="1">
    <location>
        <begin position="279"/>
        <end position="322"/>
    </location>
</feature>
<feature type="region of interest" description="Disordered" evidence="1">
    <location>
        <begin position="216"/>
        <end position="241"/>
    </location>
</feature>
<feature type="compositionally biased region" description="Gly residues" evidence="1">
    <location>
        <begin position="217"/>
        <end position="233"/>
    </location>
</feature>
<sequence>MARMFSTASTANDMATRHPSDSHLRRRKNKSSSASATTLPSTPLQDRTNHHINKGSNPATPTGHTTSTFLPELHSTPPMPTFQKPSTPCRPHPHPHPPTDSTTTPPLQHQVTIHPTPISDPGRPLYSHPGTKVSPALVAGVEETPPLPAGWTQQHDRAICILDVRNYSLSNIVSKIRRAFPQLRGVLTTGMVDKRLRQLDQVVEIDYWKVGLMGAADGSGGGSGSGRPGIGGRGRSESRVTLGENVGVVSKAAEPAGSKSMPSNNIGATLVKSQSLVDMISSETPATPRLTPTEPGEQLKAMTYRPPPSAPPVQSGRLVRAA</sequence>